<dbReference type="GO" id="GO:0009986">
    <property type="term" value="C:cell surface"/>
    <property type="evidence" value="ECO:0007669"/>
    <property type="project" value="Ensembl"/>
</dbReference>
<gene>
    <name evidence="19" type="primary">Treml2</name>
</gene>
<feature type="signal peptide" evidence="17">
    <location>
        <begin position="1"/>
        <end position="19"/>
    </location>
</feature>
<evidence type="ECO:0000256" key="3">
    <source>
        <dbReference type="ARBA" id="ARBA00022692"/>
    </source>
</evidence>
<accession>A0A8C5P2V0</accession>
<evidence type="ECO:0000256" key="6">
    <source>
        <dbReference type="ARBA" id="ARBA00023136"/>
    </source>
</evidence>
<dbReference type="SUPFAM" id="SSF48726">
    <property type="entry name" value="Immunoglobulin"/>
    <property type="match status" value="1"/>
</dbReference>
<dbReference type="Gene3D" id="2.60.40.10">
    <property type="entry name" value="Immunoglobulins"/>
    <property type="match status" value="1"/>
</dbReference>
<evidence type="ECO:0000256" key="13">
    <source>
        <dbReference type="ARBA" id="ARBA00071543"/>
    </source>
</evidence>
<dbReference type="InterPro" id="IPR036179">
    <property type="entry name" value="Ig-like_dom_sf"/>
</dbReference>
<evidence type="ECO:0000256" key="9">
    <source>
        <dbReference type="ARBA" id="ARBA00023180"/>
    </source>
</evidence>
<evidence type="ECO:0000256" key="16">
    <source>
        <dbReference type="SAM" id="Phobius"/>
    </source>
</evidence>
<keyword evidence="5 16" id="KW-1133">Transmembrane helix</keyword>
<keyword evidence="3 16" id="KW-0812">Transmembrane</keyword>
<comment type="function">
    <text evidence="11">Cell surface receptor that may play a role in the innate and adaptive immune response. Acts as a counter-receptor for CD276 and interaction with CD276 on T-cells enhances T-cell activation.</text>
</comment>
<evidence type="ECO:0000313" key="20">
    <source>
        <dbReference type="Proteomes" id="UP000694385"/>
    </source>
</evidence>
<dbReference type="PANTHER" id="PTHR16423">
    <property type="entry name" value="TREM-LIKE TRANSCRIPT PROTEIN"/>
    <property type="match status" value="1"/>
</dbReference>
<evidence type="ECO:0000256" key="12">
    <source>
        <dbReference type="ARBA" id="ARBA00066031"/>
    </source>
</evidence>
<evidence type="ECO:0000256" key="10">
    <source>
        <dbReference type="ARBA" id="ARBA00023319"/>
    </source>
</evidence>
<feature type="transmembrane region" description="Helical" evidence="16">
    <location>
        <begin position="256"/>
        <end position="280"/>
    </location>
</feature>
<dbReference type="GO" id="GO:0042110">
    <property type="term" value="P:T cell activation"/>
    <property type="evidence" value="ECO:0007669"/>
    <property type="project" value="Ensembl"/>
</dbReference>
<evidence type="ECO:0000256" key="8">
    <source>
        <dbReference type="ARBA" id="ARBA00023170"/>
    </source>
</evidence>
<evidence type="ECO:0000313" key="19">
    <source>
        <dbReference type="Ensembl" id="ENSJJAP00000018899.1"/>
    </source>
</evidence>
<evidence type="ECO:0000259" key="18">
    <source>
        <dbReference type="PROSITE" id="PS50835"/>
    </source>
</evidence>
<dbReference type="GO" id="GO:0038023">
    <property type="term" value="F:signaling receptor activity"/>
    <property type="evidence" value="ECO:0007669"/>
    <property type="project" value="Ensembl"/>
</dbReference>
<feature type="region of interest" description="Disordered" evidence="15">
    <location>
        <begin position="187"/>
        <end position="214"/>
    </location>
</feature>
<keyword evidence="8" id="KW-0675">Receptor</keyword>
<dbReference type="AlphaFoldDB" id="A0A8C5P2V0"/>
<keyword evidence="9" id="KW-0325">Glycoprotein</keyword>
<dbReference type="GO" id="GO:0005886">
    <property type="term" value="C:plasma membrane"/>
    <property type="evidence" value="ECO:0007669"/>
    <property type="project" value="UniProtKB-SubCell"/>
</dbReference>
<evidence type="ECO:0000256" key="14">
    <source>
        <dbReference type="ARBA" id="ARBA00082751"/>
    </source>
</evidence>
<evidence type="ECO:0000256" key="17">
    <source>
        <dbReference type="SAM" id="SignalP"/>
    </source>
</evidence>
<feature type="chain" id="PRO_5034989730" description="Trem-like transcript 2 protein" evidence="17">
    <location>
        <begin position="20"/>
        <end position="318"/>
    </location>
</feature>
<comment type="subcellular location">
    <subcellularLocation>
        <location evidence="1">Cell membrane</location>
        <topology evidence="1">Single-pass type I membrane protein</topology>
    </subcellularLocation>
</comment>
<dbReference type="PROSITE" id="PS50835">
    <property type="entry name" value="IG_LIKE"/>
    <property type="match status" value="1"/>
</dbReference>
<dbReference type="PANTHER" id="PTHR16423:SF3">
    <property type="entry name" value="TREM-LIKE TRANSCRIPT 2 PROTEIN"/>
    <property type="match status" value="1"/>
</dbReference>
<dbReference type="Pfam" id="PF07686">
    <property type="entry name" value="V-set"/>
    <property type="match status" value="1"/>
</dbReference>
<comment type="subunit">
    <text evidence="12">Interacts with CD276 and this interaction enhances T-cell activation.</text>
</comment>
<proteinExistence type="predicted"/>
<evidence type="ECO:0000256" key="1">
    <source>
        <dbReference type="ARBA" id="ARBA00004251"/>
    </source>
</evidence>
<reference evidence="19" key="1">
    <citation type="submission" date="2025-08" db="UniProtKB">
        <authorList>
            <consortium name="Ensembl"/>
        </authorList>
    </citation>
    <scope>IDENTIFICATION</scope>
</reference>
<evidence type="ECO:0000256" key="15">
    <source>
        <dbReference type="SAM" id="MobiDB-lite"/>
    </source>
</evidence>
<evidence type="ECO:0000256" key="2">
    <source>
        <dbReference type="ARBA" id="ARBA00022475"/>
    </source>
</evidence>
<reference evidence="19" key="2">
    <citation type="submission" date="2025-09" db="UniProtKB">
        <authorList>
            <consortium name="Ensembl"/>
        </authorList>
    </citation>
    <scope>IDENTIFICATION</scope>
</reference>
<evidence type="ECO:0000256" key="7">
    <source>
        <dbReference type="ARBA" id="ARBA00023157"/>
    </source>
</evidence>
<dbReference type="OMA" id="YPLMGFQ"/>
<name>A0A8C5P2V0_JACJA</name>
<keyword evidence="6 16" id="KW-0472">Membrane</keyword>
<feature type="compositionally biased region" description="Polar residues" evidence="15">
    <location>
        <begin position="205"/>
        <end position="214"/>
    </location>
</feature>
<dbReference type="CDD" id="cd05716">
    <property type="entry name" value="IgV_pIgR_like"/>
    <property type="match status" value="1"/>
</dbReference>
<dbReference type="InterPro" id="IPR013783">
    <property type="entry name" value="Ig-like_fold"/>
</dbReference>
<keyword evidence="20" id="KW-1185">Reference proteome</keyword>
<feature type="domain" description="Ig-like" evidence="18">
    <location>
        <begin position="21"/>
        <end position="106"/>
    </location>
</feature>
<dbReference type="FunFam" id="2.60.40.10:FF:001672">
    <property type="entry name" value="Triggering receptor expressed on myeloid cells like 2"/>
    <property type="match status" value="1"/>
</dbReference>
<evidence type="ECO:0000256" key="5">
    <source>
        <dbReference type="ARBA" id="ARBA00022989"/>
    </source>
</evidence>
<evidence type="ECO:0000256" key="4">
    <source>
        <dbReference type="ARBA" id="ARBA00022729"/>
    </source>
</evidence>
<protein>
    <recommendedName>
        <fullName evidence="13">Trem-like transcript 2 protein</fullName>
    </recommendedName>
    <alternativeName>
        <fullName evidence="14">Triggering receptor expressed on myeloid cells-like protein 2</fullName>
    </alternativeName>
</protein>
<keyword evidence="2" id="KW-1003">Cell membrane</keyword>
<keyword evidence="7" id="KW-1015">Disulfide bond</keyword>
<sequence length="318" mass="35030">MESWMPTILLLLWLQGCISGPSVESVYRKVRQREGDTLSVQCSYKGRRSRLDGKVWCKVRRRKCEPGFVRSWVKGPRYLLRDDVQAKVVHITMEALTRQDSGKYWCMRNTSGSLHPMMGFMLDVSPAPATERTLPLTHLANTLKSGIVTTGQVPISDLAAPFTSVVTVFTSGPLTLASGTTRPTSVTDLSFTGTSTAATEPRRTTGLQPVTVSPSDARAFSAGPSITSATSGHLSRSFSTTGTCHQLTSIRSQEPYLSGLVVVLTLLPGPMVLVVAYRFWKKRHMGSYSVDSDSAKPWTYPLEGPELPWQPAWFKTTR</sequence>
<dbReference type="InterPro" id="IPR052314">
    <property type="entry name" value="Immune_rcpt_domain"/>
</dbReference>
<organism evidence="19 20">
    <name type="scientific">Jaculus jaculus</name>
    <name type="common">Lesser Egyptian jerboa</name>
    <dbReference type="NCBI Taxonomy" id="51337"/>
    <lineage>
        <taxon>Eukaryota</taxon>
        <taxon>Metazoa</taxon>
        <taxon>Chordata</taxon>
        <taxon>Craniata</taxon>
        <taxon>Vertebrata</taxon>
        <taxon>Euteleostomi</taxon>
        <taxon>Mammalia</taxon>
        <taxon>Eutheria</taxon>
        <taxon>Euarchontoglires</taxon>
        <taxon>Glires</taxon>
        <taxon>Rodentia</taxon>
        <taxon>Myomorpha</taxon>
        <taxon>Dipodoidea</taxon>
        <taxon>Dipodidae</taxon>
        <taxon>Dipodinae</taxon>
        <taxon>Jaculus</taxon>
    </lineage>
</organism>
<keyword evidence="4 17" id="KW-0732">Signal</keyword>
<dbReference type="InterPro" id="IPR007110">
    <property type="entry name" value="Ig-like_dom"/>
</dbReference>
<keyword evidence="10" id="KW-0393">Immunoglobulin domain</keyword>
<dbReference type="GeneTree" id="ENSGT00940000153835"/>
<feature type="compositionally biased region" description="Polar residues" evidence="15">
    <location>
        <begin position="187"/>
        <end position="198"/>
    </location>
</feature>
<evidence type="ECO:0000256" key="11">
    <source>
        <dbReference type="ARBA" id="ARBA00059754"/>
    </source>
</evidence>
<dbReference type="Ensembl" id="ENSJJAT00000025432.1">
    <property type="protein sequence ID" value="ENSJJAP00000018899.1"/>
    <property type="gene ID" value="ENSJJAG00000020018.1"/>
</dbReference>
<dbReference type="Proteomes" id="UP000694385">
    <property type="component" value="Unassembled WGS sequence"/>
</dbReference>
<dbReference type="InterPro" id="IPR013106">
    <property type="entry name" value="Ig_V-set"/>
</dbReference>